<dbReference type="AlphaFoldDB" id="A0A512NKL6"/>
<dbReference type="InterPro" id="IPR002711">
    <property type="entry name" value="HNH"/>
</dbReference>
<protein>
    <recommendedName>
        <fullName evidence="1">HNH nuclease domain-containing protein</fullName>
    </recommendedName>
</protein>
<dbReference type="InterPro" id="IPR003615">
    <property type="entry name" value="HNH_nuc"/>
</dbReference>
<dbReference type="SMART" id="SM00507">
    <property type="entry name" value="HNHc"/>
    <property type="match status" value="1"/>
</dbReference>
<dbReference type="GO" id="GO:0003676">
    <property type="term" value="F:nucleic acid binding"/>
    <property type="evidence" value="ECO:0007669"/>
    <property type="project" value="InterPro"/>
</dbReference>
<reference evidence="2 3" key="1">
    <citation type="submission" date="2019-07" db="EMBL/GenBank/DDBJ databases">
        <title>Whole genome shotgun sequence of Reyranella soli NBRC 108950.</title>
        <authorList>
            <person name="Hosoyama A."/>
            <person name="Uohara A."/>
            <person name="Ohji S."/>
            <person name="Ichikawa N."/>
        </authorList>
    </citation>
    <scope>NUCLEOTIDE SEQUENCE [LARGE SCALE GENOMIC DNA]</scope>
    <source>
        <strain evidence="2 3">NBRC 108950</strain>
    </source>
</reference>
<proteinExistence type="predicted"/>
<dbReference type="EMBL" id="BKAJ01000132">
    <property type="protein sequence ID" value="GEP59493.1"/>
    <property type="molecule type" value="Genomic_DNA"/>
</dbReference>
<dbReference type="CDD" id="cd00085">
    <property type="entry name" value="HNHc"/>
    <property type="match status" value="1"/>
</dbReference>
<dbReference type="OrthoDB" id="7321232at2"/>
<comment type="caution">
    <text evidence="2">The sequence shown here is derived from an EMBL/GenBank/DDBJ whole genome shotgun (WGS) entry which is preliminary data.</text>
</comment>
<name>A0A512NKL6_9HYPH</name>
<dbReference type="GO" id="GO:0008270">
    <property type="term" value="F:zinc ion binding"/>
    <property type="evidence" value="ECO:0007669"/>
    <property type="project" value="InterPro"/>
</dbReference>
<feature type="domain" description="HNH nuclease" evidence="1">
    <location>
        <begin position="1"/>
        <end position="52"/>
    </location>
</feature>
<dbReference type="Proteomes" id="UP000321058">
    <property type="component" value="Unassembled WGS sequence"/>
</dbReference>
<evidence type="ECO:0000259" key="1">
    <source>
        <dbReference type="SMART" id="SM00507"/>
    </source>
</evidence>
<dbReference type="Pfam" id="PF01844">
    <property type="entry name" value="HNH"/>
    <property type="match status" value="1"/>
</dbReference>
<dbReference type="RefSeq" id="WP_147154871.1">
    <property type="nucleotide sequence ID" value="NZ_BKAJ01000132.1"/>
</dbReference>
<keyword evidence="3" id="KW-1185">Reference proteome</keyword>
<sequence>MLRAAIGQSCPYCGDAMEGPNRWPTRDHIKPRSKRHTLTADNQAIVCAPCNKAKGSLSLQRFVNRLARAGDPRALRVAAFLQIRLPQLDLQQETGPNVKHSDFEFSI</sequence>
<evidence type="ECO:0000313" key="2">
    <source>
        <dbReference type="EMBL" id="GEP59493.1"/>
    </source>
</evidence>
<evidence type="ECO:0000313" key="3">
    <source>
        <dbReference type="Proteomes" id="UP000321058"/>
    </source>
</evidence>
<gene>
    <name evidence="2" type="ORF">RSO01_66590</name>
</gene>
<dbReference type="GO" id="GO:0004519">
    <property type="term" value="F:endonuclease activity"/>
    <property type="evidence" value="ECO:0007669"/>
    <property type="project" value="InterPro"/>
</dbReference>
<dbReference type="Gene3D" id="1.10.30.50">
    <property type="match status" value="1"/>
</dbReference>
<accession>A0A512NKL6</accession>
<organism evidence="2 3">
    <name type="scientific">Reyranella soli</name>
    <dbReference type="NCBI Taxonomy" id="1230389"/>
    <lineage>
        <taxon>Bacteria</taxon>
        <taxon>Pseudomonadati</taxon>
        <taxon>Pseudomonadota</taxon>
        <taxon>Alphaproteobacteria</taxon>
        <taxon>Hyphomicrobiales</taxon>
        <taxon>Reyranellaceae</taxon>
        <taxon>Reyranella</taxon>
    </lineage>
</organism>